<evidence type="ECO:0000313" key="2">
    <source>
        <dbReference type="EMBL" id="MFC7614412.1"/>
    </source>
</evidence>
<sequence>MRWRVATTIAVLVAAGCGAEPGGERAAEREPFAPGEYRPGDLERDITALADWGIGTYADADAVEPVVAVSGRPSPVRLLRSQVEVMGREAAAGAGTSGADLDAVFSAAAGTEVRFSALLAAYLDSGSEVATTLRGRLTTVDLANPAHAVFPTIALTAFTRDLAEPPGDWSPPRSMRPRQAQSGGPCTSTSGWIDKALTRLFDGLRIPAVDSSNWPTVLRPLGWLSNALISVYDAIRLGAQHVVIGGATVLLEPIRSVLAQLAVLAGVVQAALTAIHPLTSSWTGPGYPEFGVDGEERRYETTVRVRSTSPLVWPAVLVDCAKAAGVTLPDPSLAGSRVRWEPTADEPDVIRPGPSDAALLDDGRATFRFTTATEPREWKERGKARSVRTVVTAVVERKDKQLKDAIDQAVEAALGRLLAFLPGFLRQRATDLVREAIDPALRQLVIRSEYRTATVFGVTRHDKPEPTTTVPPTTEPDRPAPVWAYVDRPGIPGAVEAGRILELVACDGLAGTWRGTLRTGGLHDDDGFHVPWADLPVTPFRIGGGGIGSTTSRAAGRVHVPLPGQDVPVSFTLAITVDGKSMTVDGVPVQPPVSFRGIPIRPAPEGMCKR</sequence>
<protein>
    <submittedName>
        <fullName evidence="2">Uncharacterized protein</fullName>
    </submittedName>
</protein>
<reference evidence="3" key="1">
    <citation type="journal article" date="2019" name="Int. J. Syst. Evol. Microbiol.">
        <title>The Global Catalogue of Microorganisms (GCM) 10K type strain sequencing project: providing services to taxonomists for standard genome sequencing and annotation.</title>
        <authorList>
            <consortium name="The Broad Institute Genomics Platform"/>
            <consortium name="The Broad Institute Genome Sequencing Center for Infectious Disease"/>
            <person name="Wu L."/>
            <person name="Ma J."/>
        </authorList>
    </citation>
    <scope>NUCLEOTIDE SEQUENCE [LARGE SCALE GENOMIC DNA]</scope>
    <source>
        <strain evidence="3">JCM 17695</strain>
    </source>
</reference>
<dbReference type="Proteomes" id="UP001596512">
    <property type="component" value="Unassembled WGS sequence"/>
</dbReference>
<feature type="region of interest" description="Disordered" evidence="1">
    <location>
        <begin position="460"/>
        <end position="479"/>
    </location>
</feature>
<comment type="caution">
    <text evidence="2">The sequence shown here is derived from an EMBL/GenBank/DDBJ whole genome shotgun (WGS) entry which is preliminary data.</text>
</comment>
<name>A0ABW2TKX1_9PSEU</name>
<dbReference type="PROSITE" id="PS51257">
    <property type="entry name" value="PROKAR_LIPOPROTEIN"/>
    <property type="match status" value="1"/>
</dbReference>
<gene>
    <name evidence="2" type="ORF">ACFQV2_13655</name>
</gene>
<accession>A0ABW2TKX1</accession>
<dbReference type="EMBL" id="JBHTEY010000004">
    <property type="protein sequence ID" value="MFC7614412.1"/>
    <property type="molecule type" value="Genomic_DNA"/>
</dbReference>
<keyword evidence="3" id="KW-1185">Reference proteome</keyword>
<evidence type="ECO:0000313" key="3">
    <source>
        <dbReference type="Proteomes" id="UP001596512"/>
    </source>
</evidence>
<organism evidence="2 3">
    <name type="scientific">Actinokineospora soli</name>
    <dbReference type="NCBI Taxonomy" id="1048753"/>
    <lineage>
        <taxon>Bacteria</taxon>
        <taxon>Bacillati</taxon>
        <taxon>Actinomycetota</taxon>
        <taxon>Actinomycetes</taxon>
        <taxon>Pseudonocardiales</taxon>
        <taxon>Pseudonocardiaceae</taxon>
        <taxon>Actinokineospora</taxon>
    </lineage>
</organism>
<feature type="region of interest" description="Disordered" evidence="1">
    <location>
        <begin position="165"/>
        <end position="187"/>
    </location>
</feature>
<proteinExistence type="predicted"/>
<evidence type="ECO:0000256" key="1">
    <source>
        <dbReference type="SAM" id="MobiDB-lite"/>
    </source>
</evidence>